<proteinExistence type="predicted"/>
<accession>A0ABP0EF31</accession>
<feature type="chain" id="PRO_5046021547" evidence="2">
    <location>
        <begin position="21"/>
        <end position="465"/>
    </location>
</feature>
<protein>
    <submittedName>
        <fullName evidence="3">Uncharacterized protein</fullName>
    </submittedName>
</protein>
<feature type="transmembrane region" description="Helical" evidence="1">
    <location>
        <begin position="308"/>
        <end position="338"/>
    </location>
</feature>
<feature type="signal peptide" evidence="2">
    <location>
        <begin position="1"/>
        <end position="20"/>
    </location>
</feature>
<gene>
    <name evidence="3" type="ORF">CAAN4_D04500</name>
</gene>
<feature type="transmembrane region" description="Helical" evidence="1">
    <location>
        <begin position="400"/>
        <end position="421"/>
    </location>
</feature>
<keyword evidence="1" id="KW-0472">Membrane</keyword>
<dbReference type="EMBL" id="OZ004256">
    <property type="protein sequence ID" value="CAK7903422.1"/>
    <property type="molecule type" value="Genomic_DNA"/>
</dbReference>
<feature type="transmembrane region" description="Helical" evidence="1">
    <location>
        <begin position="208"/>
        <end position="227"/>
    </location>
</feature>
<keyword evidence="4" id="KW-1185">Reference proteome</keyword>
<evidence type="ECO:0000256" key="1">
    <source>
        <dbReference type="SAM" id="Phobius"/>
    </source>
</evidence>
<organism evidence="3 4">
    <name type="scientific">[Candida] anglica</name>
    <dbReference type="NCBI Taxonomy" id="148631"/>
    <lineage>
        <taxon>Eukaryota</taxon>
        <taxon>Fungi</taxon>
        <taxon>Dikarya</taxon>
        <taxon>Ascomycota</taxon>
        <taxon>Saccharomycotina</taxon>
        <taxon>Pichiomycetes</taxon>
        <taxon>Debaryomycetaceae</taxon>
        <taxon>Kurtzmaniella</taxon>
    </lineage>
</organism>
<reference evidence="3 4" key="1">
    <citation type="submission" date="2024-01" db="EMBL/GenBank/DDBJ databases">
        <authorList>
            <consortium name="Genoscope - CEA"/>
            <person name="William W."/>
        </authorList>
    </citation>
    <scope>NUCLEOTIDE SEQUENCE [LARGE SCALE GENOMIC DNA]</scope>
    <source>
        <strain evidence="3 4">29B2s-10</strain>
    </source>
</reference>
<sequence length="465" mass="54473">MKLFLFCLLWVLSPVRCSFADIVWGELERNGGFKFRALDPTFQNYLPVQSEEEKRVVCKFVSYDETLNQPAFFKVSLGFSKFPQDCNIRFSIVPYASSGDYALTPDLYHDNIILSNDLNSLNPVFNLPIEKSGSYCFNSAVNTEFVNLLHAPTIEIQNSHGRLPYHLYHQHWYYLYYVGISIIFVASLCSTFSVNFRERYGLTSTQVSIVYYTIVPKIILFSVIYIWSANLNNSDSTTLADLKLYISVIPIFEDWYRFWLKIFGIIFALGTSKPSRISKKVKCLVFISIVSTMGYSFSVRILDMRMNLLLYTMASMLMYTIMLCNLPILILFWTILFYKFFTRKISFLQVIKLIGFVYCMGRFNLQMPIIKEKEIDGEVYSLLFQNELTQQYLRETRSNLLLVCMIDYSLVLFFIVVDSYWPFFGTRTQSKDGSKEATGQYFWGKAFYYFKRCLNLVAKIERFFR</sequence>
<keyword evidence="2" id="KW-0732">Signal</keyword>
<feature type="transmembrane region" description="Helical" evidence="1">
    <location>
        <begin position="172"/>
        <end position="196"/>
    </location>
</feature>
<feature type="transmembrane region" description="Helical" evidence="1">
    <location>
        <begin position="255"/>
        <end position="271"/>
    </location>
</feature>
<evidence type="ECO:0000313" key="4">
    <source>
        <dbReference type="Proteomes" id="UP001497600"/>
    </source>
</evidence>
<name>A0ABP0EF31_9ASCO</name>
<keyword evidence="1" id="KW-1133">Transmembrane helix</keyword>
<evidence type="ECO:0000313" key="3">
    <source>
        <dbReference type="EMBL" id="CAK7903422.1"/>
    </source>
</evidence>
<dbReference type="Proteomes" id="UP001497600">
    <property type="component" value="Chromosome D"/>
</dbReference>
<feature type="transmembrane region" description="Helical" evidence="1">
    <location>
        <begin position="283"/>
        <end position="302"/>
    </location>
</feature>
<keyword evidence="1" id="KW-0812">Transmembrane</keyword>
<evidence type="ECO:0000256" key="2">
    <source>
        <dbReference type="SAM" id="SignalP"/>
    </source>
</evidence>